<feature type="binding site" evidence="11">
    <location>
        <position position="131"/>
    </location>
    <ligand>
        <name>ATP</name>
        <dbReference type="ChEBI" id="CHEBI:30616"/>
    </ligand>
</feature>
<evidence type="ECO:0000256" key="2">
    <source>
        <dbReference type="ARBA" id="ARBA00001946"/>
    </source>
</evidence>
<sequence>MSLSVAASTQSLSAEVVFDLLQRVRQKTPRVHTITNAVAQTFTANVLLAIGAVPSMTISSEEVAGFASSSDALLVNLGTLDSARREAIPIAIEAARAAGRPVSVDPVFVNRSPVRCAYARELMAFKPELVRLNEPELAALCPQRSDVEALIGSGTVLAVTGAEDKIESQGEDFRLQNGHPLLARVTATGCAGGAVLAAFASLESDIALAAAAGLSVFNIAGEMAAERAGGPGSLVPELLDALYTMTSRDVEIRLKSV</sequence>
<keyword evidence="9 11" id="KW-0460">Magnesium</keyword>
<dbReference type="AlphaFoldDB" id="A0A0M7AJ05"/>
<dbReference type="PRINTS" id="PR01099">
    <property type="entry name" value="HYETHTZKNASE"/>
</dbReference>
<reference evidence="13" key="1">
    <citation type="submission" date="2015-07" db="EMBL/GenBank/DDBJ databases">
        <authorList>
            <person name="Rodrigo-Torres Lidia"/>
            <person name="Arahal R.David."/>
        </authorList>
    </citation>
    <scope>NUCLEOTIDE SEQUENCE [LARGE SCALE GENOMIC DNA]</scope>
    <source>
        <strain evidence="13">CECT 5096</strain>
    </source>
</reference>
<keyword evidence="5 11" id="KW-0479">Metal-binding</keyword>
<evidence type="ECO:0000256" key="8">
    <source>
        <dbReference type="ARBA" id="ARBA00022840"/>
    </source>
</evidence>
<dbReference type="Gene3D" id="3.40.1190.20">
    <property type="match status" value="1"/>
</dbReference>
<dbReference type="PIRSF" id="PIRSF000513">
    <property type="entry name" value="Thz_kinase"/>
    <property type="match status" value="1"/>
</dbReference>
<proteinExistence type="inferred from homology"/>
<keyword evidence="4 11" id="KW-0808">Transferase</keyword>
<keyword evidence="10 11" id="KW-0784">Thiamine biosynthesis</keyword>
<dbReference type="RefSeq" id="WP_055116684.1">
    <property type="nucleotide sequence ID" value="NZ_CANKXR010000009.1"/>
</dbReference>
<evidence type="ECO:0000313" key="12">
    <source>
        <dbReference type="EMBL" id="CTQ65183.1"/>
    </source>
</evidence>
<gene>
    <name evidence="11 12" type="primary">thiM</name>
    <name evidence="12" type="ORF">LA5096_00670</name>
</gene>
<feature type="binding site" evidence="11">
    <location>
        <position position="56"/>
    </location>
    <ligand>
        <name>substrate</name>
    </ligand>
</feature>
<dbReference type="HAMAP" id="MF_00228">
    <property type="entry name" value="Thz_kinase"/>
    <property type="match status" value="1"/>
</dbReference>
<evidence type="ECO:0000256" key="10">
    <source>
        <dbReference type="ARBA" id="ARBA00022977"/>
    </source>
</evidence>
<comment type="function">
    <text evidence="11">Catalyzes the phosphorylation of the hydroxyl group of 4-methyl-5-beta-hydroxyethylthiazole (THZ).</text>
</comment>
<dbReference type="CDD" id="cd01170">
    <property type="entry name" value="THZ_kinase"/>
    <property type="match status" value="1"/>
</dbReference>
<organism evidence="12 13">
    <name type="scientific">Roseibium album</name>
    <dbReference type="NCBI Taxonomy" id="311410"/>
    <lineage>
        <taxon>Bacteria</taxon>
        <taxon>Pseudomonadati</taxon>
        <taxon>Pseudomonadota</taxon>
        <taxon>Alphaproteobacteria</taxon>
        <taxon>Hyphomicrobiales</taxon>
        <taxon>Stappiaceae</taxon>
        <taxon>Roseibium</taxon>
    </lineage>
</organism>
<protein>
    <recommendedName>
        <fullName evidence="11">Hydroxyethylthiazole kinase</fullName>
        <ecNumber evidence="11">2.7.1.50</ecNumber>
    </recommendedName>
    <alternativeName>
        <fullName evidence="11">4-methyl-5-beta-hydroxyethylthiazole kinase</fullName>
        <shortName evidence="11">TH kinase</shortName>
        <shortName evidence="11">Thz kinase</shortName>
    </alternativeName>
</protein>
<evidence type="ECO:0000256" key="4">
    <source>
        <dbReference type="ARBA" id="ARBA00022679"/>
    </source>
</evidence>
<evidence type="ECO:0000313" key="13">
    <source>
        <dbReference type="Proteomes" id="UP000049983"/>
    </source>
</evidence>
<comment type="pathway">
    <text evidence="3 11">Cofactor biosynthesis; thiamine diphosphate biosynthesis; 4-methyl-5-(2-phosphoethyl)-thiazole from 5-(2-hydroxyethyl)-4-methylthiazole: step 1/1.</text>
</comment>
<keyword evidence="6 11" id="KW-0547">Nucleotide-binding</keyword>
<dbReference type="Proteomes" id="UP000049983">
    <property type="component" value="Unassembled WGS sequence"/>
</dbReference>
<dbReference type="UniPathway" id="UPA00060">
    <property type="reaction ID" value="UER00139"/>
</dbReference>
<dbReference type="InterPro" id="IPR029056">
    <property type="entry name" value="Ribokinase-like"/>
</dbReference>
<evidence type="ECO:0000256" key="5">
    <source>
        <dbReference type="ARBA" id="ARBA00022723"/>
    </source>
</evidence>
<comment type="cofactor">
    <cofactor evidence="2 11">
        <name>Mg(2+)</name>
        <dbReference type="ChEBI" id="CHEBI:18420"/>
    </cofactor>
</comment>
<dbReference type="GO" id="GO:0005524">
    <property type="term" value="F:ATP binding"/>
    <property type="evidence" value="ECO:0007669"/>
    <property type="project" value="UniProtKB-UniRule"/>
</dbReference>
<evidence type="ECO:0000256" key="11">
    <source>
        <dbReference type="HAMAP-Rule" id="MF_00228"/>
    </source>
</evidence>
<keyword evidence="7 11" id="KW-0418">Kinase</keyword>
<accession>A0A0M7AJ05</accession>
<keyword evidence="13" id="KW-1185">Reference proteome</keyword>
<dbReference type="GO" id="GO:0009228">
    <property type="term" value="P:thiamine biosynthetic process"/>
    <property type="evidence" value="ECO:0007669"/>
    <property type="project" value="UniProtKB-KW"/>
</dbReference>
<evidence type="ECO:0000256" key="7">
    <source>
        <dbReference type="ARBA" id="ARBA00022777"/>
    </source>
</evidence>
<feature type="binding site" evidence="11">
    <location>
        <position position="160"/>
    </location>
    <ligand>
        <name>ATP</name>
        <dbReference type="ChEBI" id="CHEBI:30616"/>
    </ligand>
</feature>
<dbReference type="STRING" id="311410.LA5095_03304"/>
<dbReference type="GO" id="GO:0000287">
    <property type="term" value="F:magnesium ion binding"/>
    <property type="evidence" value="ECO:0007669"/>
    <property type="project" value="UniProtKB-UniRule"/>
</dbReference>
<dbReference type="SUPFAM" id="SSF53613">
    <property type="entry name" value="Ribokinase-like"/>
    <property type="match status" value="1"/>
</dbReference>
<dbReference type="EMBL" id="CXWC01000001">
    <property type="protein sequence ID" value="CTQ65183.1"/>
    <property type="molecule type" value="Genomic_DNA"/>
</dbReference>
<comment type="catalytic activity">
    <reaction evidence="1 11">
        <text>5-(2-hydroxyethyl)-4-methylthiazole + ATP = 4-methyl-5-(2-phosphooxyethyl)-thiazole + ADP + H(+)</text>
        <dbReference type="Rhea" id="RHEA:24212"/>
        <dbReference type="ChEBI" id="CHEBI:15378"/>
        <dbReference type="ChEBI" id="CHEBI:17957"/>
        <dbReference type="ChEBI" id="CHEBI:30616"/>
        <dbReference type="ChEBI" id="CHEBI:58296"/>
        <dbReference type="ChEBI" id="CHEBI:456216"/>
        <dbReference type="EC" id="2.7.1.50"/>
    </reaction>
</comment>
<comment type="similarity">
    <text evidence="11">Belongs to the Thz kinase family.</text>
</comment>
<evidence type="ECO:0000256" key="6">
    <source>
        <dbReference type="ARBA" id="ARBA00022741"/>
    </source>
</evidence>
<keyword evidence="8 11" id="KW-0067">ATP-binding</keyword>
<dbReference type="InterPro" id="IPR000417">
    <property type="entry name" value="Hyethyz_kinase"/>
</dbReference>
<dbReference type="GeneID" id="97668117"/>
<dbReference type="GO" id="GO:0009229">
    <property type="term" value="P:thiamine diphosphate biosynthetic process"/>
    <property type="evidence" value="ECO:0007669"/>
    <property type="project" value="UniProtKB-UniRule"/>
</dbReference>
<dbReference type="GO" id="GO:0004417">
    <property type="term" value="F:hydroxyethylthiazole kinase activity"/>
    <property type="evidence" value="ECO:0007669"/>
    <property type="project" value="UniProtKB-UniRule"/>
</dbReference>
<dbReference type="EC" id="2.7.1.50" evidence="11"/>
<evidence type="ECO:0000256" key="3">
    <source>
        <dbReference type="ARBA" id="ARBA00004868"/>
    </source>
</evidence>
<feature type="binding site" evidence="11">
    <location>
        <position position="187"/>
    </location>
    <ligand>
        <name>substrate</name>
    </ligand>
</feature>
<evidence type="ECO:0000256" key="9">
    <source>
        <dbReference type="ARBA" id="ARBA00022842"/>
    </source>
</evidence>
<dbReference type="OrthoDB" id="8909021at2"/>
<dbReference type="Pfam" id="PF02110">
    <property type="entry name" value="HK"/>
    <property type="match status" value="2"/>
</dbReference>
<name>A0A0M7AJ05_9HYPH</name>
<evidence type="ECO:0000256" key="1">
    <source>
        <dbReference type="ARBA" id="ARBA00001771"/>
    </source>
</evidence>